<dbReference type="AlphaFoldDB" id="A0AAP2YZV2"/>
<dbReference type="SUPFAM" id="SSF52402">
    <property type="entry name" value="Adenine nucleotide alpha hydrolases-like"/>
    <property type="match status" value="1"/>
</dbReference>
<sequence length="587" mass="66330">MNKELFGVFGAYETFDQLRPDATFDEVVDGEVATVGIRDPGLGATGWSASYEGTDGACLVWGENYVSPAVDGRRDEGEHGIGDGNGDETNTARWLLERYATEGLEALSGLNGSYLVFLEYDGEAFVATDPVRSRECFYTDEPGVRTFGTDAAAVAGTIQEPEIRFNAVLEFLHMGVVLGEKTTFEGLSRLPIDSYLTPTTVEPLERFVYDPIERDRESEYARELADRLERAIERRAQLPGRKGLLLSSGYDSRTLLSGIPDIERCYTVGDPSAQEVRGAKRLARQYDAAHTAFPPDERYLLADADKVRYSQGIKESLHIHHAGYADEMATDVDTVYHGLLCDTFFRGHFNAEDTVEVLGKQVPVNRLDPDPNPVDTLLNKFGYDPATSRELMNHVSPELEDPDNFVRAVVREEFDRVSDRADSVQNALNCCGIDNQPSIPFHGQLSDTHFASFLAVDTELIDWHLTTPPEYRTTKTFLEACRHLDESMLRYQPPDRPRETQLLNDIEGFVRRKAPFLEPFEPPWPNRERVFEVYDIDRRLLPDHEHLYDLPARHKLRLHDVVGWMQQCSEPSAEEIERLFEPNSLLA</sequence>
<dbReference type="Gene3D" id="3.40.50.620">
    <property type="entry name" value="HUPs"/>
    <property type="match status" value="1"/>
</dbReference>
<accession>A0AAP2YZV2</accession>
<gene>
    <name evidence="1" type="ORF">OB960_14795</name>
</gene>
<reference evidence="1" key="1">
    <citation type="submission" date="2022-09" db="EMBL/GenBank/DDBJ databases">
        <title>Enrichment on poylsaccharides allowed isolation of novel metabolic and taxonomic groups of Haloarchaea.</title>
        <authorList>
            <person name="Sorokin D.Y."/>
            <person name="Elcheninov A.G."/>
            <person name="Khizhniak T.V."/>
            <person name="Kolganova T.V."/>
            <person name="Kublanov I.V."/>
        </authorList>
    </citation>
    <scope>NUCLEOTIDE SEQUENCE</scope>
    <source>
        <strain evidence="1">AArc-xg1-1</strain>
    </source>
</reference>
<dbReference type="InterPro" id="IPR014729">
    <property type="entry name" value="Rossmann-like_a/b/a_fold"/>
</dbReference>
<evidence type="ECO:0008006" key="3">
    <source>
        <dbReference type="Google" id="ProtNLM"/>
    </source>
</evidence>
<dbReference type="Proteomes" id="UP001321018">
    <property type="component" value="Unassembled WGS sequence"/>
</dbReference>
<dbReference type="EMBL" id="JAOPKA010000009">
    <property type="protein sequence ID" value="MCU4742662.1"/>
    <property type="molecule type" value="Genomic_DNA"/>
</dbReference>
<name>A0AAP2YZV2_9EURY</name>
<protein>
    <recommendedName>
        <fullName evidence="3">Asparagine synthase (Glutamine-hydrolysing)</fullName>
    </recommendedName>
</protein>
<evidence type="ECO:0000313" key="2">
    <source>
        <dbReference type="Proteomes" id="UP001321018"/>
    </source>
</evidence>
<dbReference type="InterPro" id="IPR029055">
    <property type="entry name" value="Ntn_hydrolases_N"/>
</dbReference>
<proteinExistence type="predicted"/>
<organism evidence="1 2">
    <name type="scientific">Natronoglomus mannanivorans</name>
    <dbReference type="NCBI Taxonomy" id="2979990"/>
    <lineage>
        <taxon>Archaea</taxon>
        <taxon>Methanobacteriati</taxon>
        <taxon>Methanobacteriota</taxon>
        <taxon>Stenosarchaea group</taxon>
        <taxon>Halobacteria</taxon>
        <taxon>Halobacteriales</taxon>
        <taxon>Natrialbaceae</taxon>
        <taxon>Natronoglomus</taxon>
    </lineage>
</organism>
<comment type="caution">
    <text evidence="1">The sequence shown here is derived from an EMBL/GenBank/DDBJ whole genome shotgun (WGS) entry which is preliminary data.</text>
</comment>
<dbReference type="RefSeq" id="WP_338004483.1">
    <property type="nucleotide sequence ID" value="NZ_JAOPKA010000009.1"/>
</dbReference>
<dbReference type="Gene3D" id="3.60.20.10">
    <property type="entry name" value="Glutamine Phosphoribosylpyrophosphate, subunit 1, domain 1"/>
    <property type="match status" value="1"/>
</dbReference>
<dbReference type="SUPFAM" id="SSF56235">
    <property type="entry name" value="N-terminal nucleophile aminohydrolases (Ntn hydrolases)"/>
    <property type="match status" value="1"/>
</dbReference>
<evidence type="ECO:0000313" key="1">
    <source>
        <dbReference type="EMBL" id="MCU4742662.1"/>
    </source>
</evidence>